<dbReference type="Proteomes" id="UP000316304">
    <property type="component" value="Unassembled WGS sequence"/>
</dbReference>
<organism evidence="1 2">
    <name type="scientific">Novipirellula galeiformis</name>
    <dbReference type="NCBI Taxonomy" id="2528004"/>
    <lineage>
        <taxon>Bacteria</taxon>
        <taxon>Pseudomonadati</taxon>
        <taxon>Planctomycetota</taxon>
        <taxon>Planctomycetia</taxon>
        <taxon>Pirellulales</taxon>
        <taxon>Pirellulaceae</taxon>
        <taxon>Novipirellula</taxon>
    </lineage>
</organism>
<evidence type="ECO:0000313" key="2">
    <source>
        <dbReference type="Proteomes" id="UP000316304"/>
    </source>
</evidence>
<gene>
    <name evidence="1" type="ORF">Pla52o_03620</name>
</gene>
<accession>A0A5C6CUU1</accession>
<evidence type="ECO:0000313" key="1">
    <source>
        <dbReference type="EMBL" id="TWU26509.1"/>
    </source>
</evidence>
<sequence>MTRVLGDAAGFAEGSFAFPLRLRLPNKQSPSGCENSRHKDRFDRAHTFRCTAMQRSDLHLRRDCS</sequence>
<comment type="caution">
    <text evidence="1">The sequence shown here is derived from an EMBL/GenBank/DDBJ whole genome shotgun (WGS) entry which is preliminary data.</text>
</comment>
<protein>
    <submittedName>
        <fullName evidence="1">Uncharacterized protein</fullName>
    </submittedName>
</protein>
<reference evidence="1 2" key="1">
    <citation type="submission" date="2019-02" db="EMBL/GenBank/DDBJ databases">
        <title>Deep-cultivation of Planctomycetes and their phenomic and genomic characterization uncovers novel biology.</title>
        <authorList>
            <person name="Wiegand S."/>
            <person name="Jogler M."/>
            <person name="Boedeker C."/>
            <person name="Pinto D."/>
            <person name="Vollmers J."/>
            <person name="Rivas-Marin E."/>
            <person name="Kohn T."/>
            <person name="Peeters S.H."/>
            <person name="Heuer A."/>
            <person name="Rast P."/>
            <person name="Oberbeckmann S."/>
            <person name="Bunk B."/>
            <person name="Jeske O."/>
            <person name="Meyerdierks A."/>
            <person name="Storesund J.E."/>
            <person name="Kallscheuer N."/>
            <person name="Luecker S."/>
            <person name="Lage O.M."/>
            <person name="Pohl T."/>
            <person name="Merkel B.J."/>
            <person name="Hornburger P."/>
            <person name="Mueller R.-W."/>
            <person name="Bruemmer F."/>
            <person name="Labrenz M."/>
            <person name="Spormann A.M."/>
            <person name="Op Den Camp H."/>
            <person name="Overmann J."/>
            <person name="Amann R."/>
            <person name="Jetten M.S.M."/>
            <person name="Mascher T."/>
            <person name="Medema M.H."/>
            <person name="Devos D.P."/>
            <person name="Kaster A.-K."/>
            <person name="Ovreas L."/>
            <person name="Rohde M."/>
            <person name="Galperin M.Y."/>
            <person name="Jogler C."/>
        </authorList>
    </citation>
    <scope>NUCLEOTIDE SEQUENCE [LARGE SCALE GENOMIC DNA]</scope>
    <source>
        <strain evidence="1 2">Pla52o</strain>
    </source>
</reference>
<dbReference type="EMBL" id="SJPT01000001">
    <property type="protein sequence ID" value="TWU26509.1"/>
    <property type="molecule type" value="Genomic_DNA"/>
</dbReference>
<dbReference type="AlphaFoldDB" id="A0A5C6CUU1"/>
<name>A0A5C6CUU1_9BACT</name>
<keyword evidence="2" id="KW-1185">Reference proteome</keyword>
<proteinExistence type="predicted"/>